<evidence type="ECO:0000313" key="3">
    <source>
        <dbReference type="Ensembl" id="ENSBMSP00010016727.1"/>
    </source>
</evidence>
<dbReference type="InterPro" id="IPR013783">
    <property type="entry name" value="Ig-like_fold"/>
</dbReference>
<organism evidence="3">
    <name type="scientific">Balaenoptera musculus</name>
    <name type="common">Blue whale</name>
    <dbReference type="NCBI Taxonomy" id="9771"/>
    <lineage>
        <taxon>Eukaryota</taxon>
        <taxon>Metazoa</taxon>
        <taxon>Chordata</taxon>
        <taxon>Craniata</taxon>
        <taxon>Vertebrata</taxon>
        <taxon>Euteleostomi</taxon>
        <taxon>Mammalia</taxon>
        <taxon>Eutheria</taxon>
        <taxon>Laurasiatheria</taxon>
        <taxon>Artiodactyla</taxon>
        <taxon>Whippomorpha</taxon>
        <taxon>Cetacea</taxon>
        <taxon>Mysticeti</taxon>
        <taxon>Balaenopteridae</taxon>
        <taxon>Balaenoptera</taxon>
    </lineage>
</organism>
<dbReference type="PROSITE" id="PS00290">
    <property type="entry name" value="IG_MHC"/>
    <property type="match status" value="2"/>
</dbReference>
<proteinExistence type="predicted"/>
<dbReference type="PROSITE" id="PS50835">
    <property type="entry name" value="IG_LIKE"/>
    <property type="match status" value="3"/>
</dbReference>
<dbReference type="FunFam" id="2.60.40.10:FF:000998">
    <property type="entry name" value="Immunoglobulin heavy constant epsilon"/>
    <property type="match status" value="1"/>
</dbReference>
<dbReference type="Gene3D" id="2.60.40.10">
    <property type="entry name" value="Immunoglobulins"/>
    <property type="match status" value="3"/>
</dbReference>
<evidence type="ECO:0000256" key="1">
    <source>
        <dbReference type="ARBA" id="ARBA00023319"/>
    </source>
</evidence>
<dbReference type="AlphaFoldDB" id="A0A8C0D9V2"/>
<dbReference type="InterPro" id="IPR013151">
    <property type="entry name" value="Immunoglobulin_dom"/>
</dbReference>
<dbReference type="FunFam" id="2.60.40.10:FF:000463">
    <property type="entry name" value="Immunoglobulin heavy constant gamma 1"/>
    <property type="match status" value="1"/>
</dbReference>
<evidence type="ECO:0000259" key="2">
    <source>
        <dbReference type="PROSITE" id="PS50835"/>
    </source>
</evidence>
<dbReference type="InterPro" id="IPR050380">
    <property type="entry name" value="Immune_Resp_Modulators"/>
</dbReference>
<dbReference type="CDD" id="cd05768">
    <property type="entry name" value="IgC1_CH3_IgAGD_CH4_IgAEM"/>
    <property type="match status" value="1"/>
</dbReference>
<keyword evidence="1" id="KW-0393">Immunoglobulin domain</keyword>
<feature type="domain" description="Ig-like" evidence="2">
    <location>
        <begin position="190"/>
        <end position="292"/>
    </location>
</feature>
<name>A0A8C0D9V2_BALMU</name>
<dbReference type="InterPro" id="IPR003006">
    <property type="entry name" value="Ig/MHC_CS"/>
</dbReference>
<feature type="domain" description="Ig-like" evidence="2">
    <location>
        <begin position="86"/>
        <end position="183"/>
    </location>
</feature>
<dbReference type="SMART" id="SM00407">
    <property type="entry name" value="IGc1"/>
    <property type="match status" value="3"/>
</dbReference>
<dbReference type="Ensembl" id="ENSBMST00010018488.1">
    <property type="protein sequence ID" value="ENSBMSP00010016727.1"/>
    <property type="gene ID" value="ENSBMSG00010012147.1"/>
</dbReference>
<accession>A0A8C0D9V2</accession>
<dbReference type="InterPro" id="IPR003597">
    <property type="entry name" value="Ig_C1-set"/>
</dbReference>
<dbReference type="GeneTree" id="ENSGT00940000163076"/>
<dbReference type="InterPro" id="IPR007110">
    <property type="entry name" value="Ig-like_dom"/>
</dbReference>
<feature type="domain" description="Ig-like" evidence="2">
    <location>
        <begin position="1"/>
        <end position="79"/>
    </location>
</feature>
<reference evidence="3" key="1">
    <citation type="submission" date="2023-09" db="UniProtKB">
        <authorList>
            <consortium name="Ensembl"/>
        </authorList>
    </citation>
    <scope>IDENTIFICATION</scope>
</reference>
<dbReference type="PANTHER" id="PTHR23411">
    <property type="entry name" value="TAPASIN"/>
    <property type="match status" value="1"/>
</dbReference>
<dbReference type="Pfam" id="PF07654">
    <property type="entry name" value="C1-set"/>
    <property type="match status" value="2"/>
</dbReference>
<dbReference type="Pfam" id="PF00047">
    <property type="entry name" value="ig"/>
    <property type="match status" value="1"/>
</dbReference>
<dbReference type="SUPFAM" id="SSF48726">
    <property type="entry name" value="Immunoglobulin"/>
    <property type="match status" value="3"/>
</dbReference>
<dbReference type="InterPro" id="IPR036179">
    <property type="entry name" value="Ig-like_dom_sf"/>
</dbReference>
<protein>
    <recommendedName>
        <fullName evidence="2">Ig-like domain-containing protein</fullName>
    </recommendedName>
</protein>
<sequence>TSVTLGCLVTGYFPGPVTMTWDTASLNRSTLTFPAVQNLNSSLYTTSSQVTVSGEWSKQKFTCSVAHAASNTTTTKAVTGCTKSFPDPSVNPPTPLDLYVNKSPKITCLVVDLASDKDMTLTWSTENKDLVYPDPPIAKTQFNGTVTVTSTLPVDVSDWIEGETYYCKVAHPHLPKEILRSISKGKRMIPEVYVFPPPKEELKTKGEVTLTCLIQNFFPADISVRWLRNGAPMQADQHTSTGPHRVRGSSPAFFVYSHLAVKQADWQQRSMFTCQVVHEALSGSRTLERSMSIDLELALEDLCAEAAESEELQGTRTSLLTFVALFLLSVSYSATVTLCKVGTGIDGLQMIGQRPPGQLSPCKQPKPPLWHMTRSKFPMCSSTRTFLLVNTVSISQSWSLS</sequence>